<dbReference type="Proteomes" id="UP000325315">
    <property type="component" value="Unassembled WGS sequence"/>
</dbReference>
<keyword evidence="5" id="KW-0539">Nucleus</keyword>
<dbReference type="AlphaFoldDB" id="A0A5B6VD18"/>
<organism evidence="6 7">
    <name type="scientific">Gossypium australe</name>
    <dbReference type="NCBI Taxonomy" id="47621"/>
    <lineage>
        <taxon>Eukaryota</taxon>
        <taxon>Viridiplantae</taxon>
        <taxon>Streptophyta</taxon>
        <taxon>Embryophyta</taxon>
        <taxon>Tracheophyta</taxon>
        <taxon>Spermatophyta</taxon>
        <taxon>Magnoliopsida</taxon>
        <taxon>eudicotyledons</taxon>
        <taxon>Gunneridae</taxon>
        <taxon>Pentapetalae</taxon>
        <taxon>rosids</taxon>
        <taxon>malvids</taxon>
        <taxon>Malvales</taxon>
        <taxon>Malvaceae</taxon>
        <taxon>Malvoideae</taxon>
        <taxon>Gossypium</taxon>
    </lineage>
</organism>
<comment type="subcellular location">
    <subcellularLocation>
        <location evidence="1">Nucleus</location>
    </subcellularLocation>
</comment>
<keyword evidence="7" id="KW-1185">Reference proteome</keyword>
<evidence type="ECO:0000256" key="1">
    <source>
        <dbReference type="ARBA" id="ARBA00004123"/>
    </source>
</evidence>
<dbReference type="PANTHER" id="PTHR46481:SF10">
    <property type="entry name" value="ZINC FINGER BED DOMAIN-CONTAINING PROTEIN 39"/>
    <property type="match status" value="1"/>
</dbReference>
<dbReference type="PANTHER" id="PTHR46481">
    <property type="entry name" value="ZINC FINGER BED DOMAIN-CONTAINING PROTEIN 4"/>
    <property type="match status" value="1"/>
</dbReference>
<dbReference type="InterPro" id="IPR052035">
    <property type="entry name" value="ZnF_BED_domain_contain"/>
</dbReference>
<accession>A0A5B6VD18</accession>
<evidence type="ECO:0000256" key="4">
    <source>
        <dbReference type="ARBA" id="ARBA00022833"/>
    </source>
</evidence>
<evidence type="ECO:0000256" key="2">
    <source>
        <dbReference type="ARBA" id="ARBA00022723"/>
    </source>
</evidence>
<evidence type="ECO:0000256" key="5">
    <source>
        <dbReference type="ARBA" id="ARBA00023242"/>
    </source>
</evidence>
<sequence length="86" mass="10080">MLNGLLKTMDRINITIDMWKSSQKIQYMIGICKKEKKEKKERVLDFVDVPPPHNGVVVYDVLYKCLQDWGIEGQVCSIFRGRCFLQ</sequence>
<evidence type="ECO:0000256" key="3">
    <source>
        <dbReference type="ARBA" id="ARBA00022771"/>
    </source>
</evidence>
<name>A0A5B6VD18_9ROSI</name>
<dbReference type="GO" id="GO:0005634">
    <property type="term" value="C:nucleus"/>
    <property type="evidence" value="ECO:0007669"/>
    <property type="project" value="UniProtKB-SubCell"/>
</dbReference>
<comment type="caution">
    <text evidence="6">The sequence shown here is derived from an EMBL/GenBank/DDBJ whole genome shotgun (WGS) entry which is preliminary data.</text>
</comment>
<evidence type="ECO:0000313" key="6">
    <source>
        <dbReference type="EMBL" id="KAA3466954.1"/>
    </source>
</evidence>
<keyword evidence="2" id="KW-0479">Metal-binding</keyword>
<keyword evidence="4" id="KW-0862">Zinc</keyword>
<dbReference type="EMBL" id="SMMG02000007">
    <property type="protein sequence ID" value="KAA3466954.1"/>
    <property type="molecule type" value="Genomic_DNA"/>
</dbReference>
<reference evidence="7" key="1">
    <citation type="journal article" date="2019" name="Plant Biotechnol. J.">
        <title>Genome sequencing of the Australian wild diploid species Gossypium australe highlights disease resistance and delayed gland morphogenesis.</title>
        <authorList>
            <person name="Cai Y."/>
            <person name="Cai X."/>
            <person name="Wang Q."/>
            <person name="Wang P."/>
            <person name="Zhang Y."/>
            <person name="Cai C."/>
            <person name="Xu Y."/>
            <person name="Wang K."/>
            <person name="Zhou Z."/>
            <person name="Wang C."/>
            <person name="Geng S."/>
            <person name="Li B."/>
            <person name="Dong Q."/>
            <person name="Hou Y."/>
            <person name="Wang H."/>
            <person name="Ai P."/>
            <person name="Liu Z."/>
            <person name="Yi F."/>
            <person name="Sun M."/>
            <person name="An G."/>
            <person name="Cheng J."/>
            <person name="Zhang Y."/>
            <person name="Shi Q."/>
            <person name="Xie Y."/>
            <person name="Shi X."/>
            <person name="Chang Y."/>
            <person name="Huang F."/>
            <person name="Chen Y."/>
            <person name="Hong S."/>
            <person name="Mi L."/>
            <person name="Sun Q."/>
            <person name="Zhang L."/>
            <person name="Zhou B."/>
            <person name="Peng R."/>
            <person name="Zhang X."/>
            <person name="Liu F."/>
        </authorList>
    </citation>
    <scope>NUCLEOTIDE SEQUENCE [LARGE SCALE GENOMIC DNA]</scope>
    <source>
        <strain evidence="7">cv. PA1801</strain>
    </source>
</reference>
<dbReference type="OrthoDB" id="2610923at2759"/>
<proteinExistence type="predicted"/>
<gene>
    <name evidence="6" type="ORF">EPI10_002010</name>
</gene>
<keyword evidence="3" id="KW-0863">Zinc-finger</keyword>
<dbReference type="GO" id="GO:0008270">
    <property type="term" value="F:zinc ion binding"/>
    <property type="evidence" value="ECO:0007669"/>
    <property type="project" value="UniProtKB-KW"/>
</dbReference>
<protein>
    <submittedName>
        <fullName evidence="6">Zinc finger BED domain-containing protein RICESLEEPER 2-like</fullName>
    </submittedName>
</protein>
<evidence type="ECO:0000313" key="7">
    <source>
        <dbReference type="Proteomes" id="UP000325315"/>
    </source>
</evidence>